<dbReference type="EMBL" id="FOUR01000011">
    <property type="protein sequence ID" value="SFN61019.1"/>
    <property type="molecule type" value="Genomic_DNA"/>
</dbReference>
<accession>A0A1I5AFP1</accession>
<feature type="chain" id="PRO_5011733768" evidence="1">
    <location>
        <begin position="22"/>
        <end position="253"/>
    </location>
</feature>
<sequence>MKLNIKVFGLLAMLFAFPVQASDLQKCKAQNQDSFEACERLASSGNPDGQFGLGLFLLEGNGVKQDYQKSFELMHKASMQGHAAAQFQVGQAYVNGQGVKRNFEEAYAWFLVAKENGNSTASQGIQFMESKNLINPARMNAITQRANDIYSSTSDQKGFKYDENESSQQISGLAEYCDTVMPTVDGIITYKRYGKSQSEARQLMIGMTDERAIKMMNGVINWVWNTNVPISEMSGYFKNRCLEQSEEVIFIFP</sequence>
<dbReference type="InterPro" id="IPR006597">
    <property type="entry name" value="Sel1-like"/>
</dbReference>
<proteinExistence type="predicted"/>
<evidence type="ECO:0000256" key="1">
    <source>
        <dbReference type="SAM" id="SignalP"/>
    </source>
</evidence>
<evidence type="ECO:0000313" key="2">
    <source>
        <dbReference type="EMBL" id="SFN61019.1"/>
    </source>
</evidence>
<dbReference type="PANTHER" id="PTHR11102">
    <property type="entry name" value="SEL-1-LIKE PROTEIN"/>
    <property type="match status" value="1"/>
</dbReference>
<dbReference type="InterPro" id="IPR011990">
    <property type="entry name" value="TPR-like_helical_dom_sf"/>
</dbReference>
<keyword evidence="1" id="KW-0732">Signal</keyword>
<evidence type="ECO:0000313" key="3">
    <source>
        <dbReference type="Proteomes" id="UP000199339"/>
    </source>
</evidence>
<dbReference type="RefSeq" id="WP_175497303.1">
    <property type="nucleotide sequence ID" value="NZ_FOUR01000011.1"/>
</dbReference>
<feature type="signal peptide" evidence="1">
    <location>
        <begin position="1"/>
        <end position="21"/>
    </location>
</feature>
<dbReference type="PANTHER" id="PTHR11102:SF160">
    <property type="entry name" value="ERAD-ASSOCIATED E3 UBIQUITIN-PROTEIN LIGASE COMPONENT HRD3"/>
    <property type="match status" value="1"/>
</dbReference>
<dbReference type="SMART" id="SM00671">
    <property type="entry name" value="SEL1"/>
    <property type="match status" value="2"/>
</dbReference>
<dbReference type="Proteomes" id="UP000199339">
    <property type="component" value="Unassembled WGS sequence"/>
</dbReference>
<dbReference type="InterPro" id="IPR050767">
    <property type="entry name" value="Sel1_AlgK"/>
</dbReference>
<dbReference type="SUPFAM" id="SSF81901">
    <property type="entry name" value="HCP-like"/>
    <property type="match status" value="1"/>
</dbReference>
<organism evidence="2 3">
    <name type="scientific">Marinobacter pelagius</name>
    <dbReference type="NCBI Taxonomy" id="379482"/>
    <lineage>
        <taxon>Bacteria</taxon>
        <taxon>Pseudomonadati</taxon>
        <taxon>Pseudomonadota</taxon>
        <taxon>Gammaproteobacteria</taxon>
        <taxon>Pseudomonadales</taxon>
        <taxon>Marinobacteraceae</taxon>
        <taxon>Marinobacter</taxon>
    </lineage>
</organism>
<reference evidence="3" key="1">
    <citation type="submission" date="2016-10" db="EMBL/GenBank/DDBJ databases">
        <authorList>
            <person name="Varghese N."/>
            <person name="Submissions S."/>
        </authorList>
    </citation>
    <scope>NUCLEOTIDE SEQUENCE [LARGE SCALE GENOMIC DNA]</scope>
    <source>
        <strain evidence="3">CGMCC 1.6775</strain>
    </source>
</reference>
<dbReference type="Pfam" id="PF08238">
    <property type="entry name" value="Sel1"/>
    <property type="match status" value="2"/>
</dbReference>
<dbReference type="AlphaFoldDB" id="A0A1I5AFP1"/>
<protein>
    <submittedName>
        <fullName evidence="2">Sel1 repeat-containing protein</fullName>
    </submittedName>
</protein>
<name>A0A1I5AFP1_9GAMM</name>
<keyword evidence="3" id="KW-1185">Reference proteome</keyword>
<dbReference type="Gene3D" id="1.25.40.10">
    <property type="entry name" value="Tetratricopeptide repeat domain"/>
    <property type="match status" value="1"/>
</dbReference>
<gene>
    <name evidence="2" type="ORF">SAMN04487961_3504</name>
</gene>